<evidence type="ECO:0000256" key="3">
    <source>
        <dbReference type="ARBA" id="ARBA00022692"/>
    </source>
</evidence>
<feature type="signal peptide" evidence="8">
    <location>
        <begin position="1"/>
        <end position="22"/>
    </location>
</feature>
<evidence type="ECO:0000313" key="11">
    <source>
        <dbReference type="Proteomes" id="UP000002316"/>
    </source>
</evidence>
<comment type="subcellular location">
    <subcellularLocation>
        <location evidence="1">Membrane</location>
        <topology evidence="1">Single-pass type I membrane protein</topology>
    </subcellularLocation>
</comment>
<dbReference type="GO" id="GO:0016020">
    <property type="term" value="C:membrane"/>
    <property type="evidence" value="ECO:0007669"/>
    <property type="project" value="UniProtKB-SubCell"/>
</dbReference>
<keyword evidence="4 8" id="KW-0732">Signal</keyword>
<dbReference type="AlphaFoldDB" id="C9ZM72"/>
<protein>
    <recommendedName>
        <fullName evidence="9">GOLD domain-containing protein</fullName>
    </recommendedName>
</protein>
<evidence type="ECO:0000256" key="5">
    <source>
        <dbReference type="ARBA" id="ARBA00022989"/>
    </source>
</evidence>
<dbReference type="KEGG" id="tbg:TbgDal_IV4440"/>
<evidence type="ECO:0000256" key="1">
    <source>
        <dbReference type="ARBA" id="ARBA00004479"/>
    </source>
</evidence>
<evidence type="ECO:0000256" key="6">
    <source>
        <dbReference type="ARBA" id="ARBA00023136"/>
    </source>
</evidence>
<dbReference type="RefSeq" id="XP_011773033.1">
    <property type="nucleotide sequence ID" value="XM_011774731.1"/>
</dbReference>
<dbReference type="GeneID" id="23859889"/>
<reference evidence="11" key="1">
    <citation type="journal article" date="2010" name="PLoS Negl. Trop. Dis.">
        <title>The genome sequence of Trypanosoma brucei gambiense, causative agent of chronic human african trypanosomiasis.</title>
        <authorList>
            <person name="Jackson A.P."/>
            <person name="Sanders M."/>
            <person name="Berry A."/>
            <person name="McQuillan J."/>
            <person name="Aslett M.A."/>
            <person name="Quail M.A."/>
            <person name="Chukualim B."/>
            <person name="Capewell P."/>
            <person name="MacLeod A."/>
            <person name="Melville S.E."/>
            <person name="Gibson W."/>
            <person name="Barry J.D."/>
            <person name="Berriman M."/>
            <person name="Hertz-Fowler C."/>
        </authorList>
    </citation>
    <scope>NUCLEOTIDE SEQUENCE [LARGE SCALE GENOMIC DNA]</scope>
    <source>
        <strain evidence="11">MHOM/CI/86/DAL972</strain>
    </source>
</reference>
<comment type="similarity">
    <text evidence="2">Belongs to the EMP24/GP25L family.</text>
</comment>
<accession>C9ZM72</accession>
<dbReference type="Pfam" id="PF01105">
    <property type="entry name" value="EMP24_GP25L"/>
    <property type="match status" value="1"/>
</dbReference>
<evidence type="ECO:0000256" key="8">
    <source>
        <dbReference type="SAM" id="SignalP"/>
    </source>
</evidence>
<dbReference type="VEuPathDB" id="TriTrypDB:Tbg972.4.4440"/>
<dbReference type="PANTHER" id="PTHR22811">
    <property type="entry name" value="TRANSMEMBRANE EMP24 DOMAIN-CONTAINING PROTEIN"/>
    <property type="match status" value="1"/>
</dbReference>
<dbReference type="InterPro" id="IPR015720">
    <property type="entry name" value="Emp24-like"/>
</dbReference>
<gene>
    <name evidence="10" type="ORF">TbgDal_IV4440</name>
</gene>
<proteinExistence type="inferred from homology"/>
<dbReference type="SMART" id="SM01190">
    <property type="entry name" value="EMP24_GP25L"/>
    <property type="match status" value="1"/>
</dbReference>
<evidence type="ECO:0000256" key="4">
    <source>
        <dbReference type="ARBA" id="ARBA00022729"/>
    </source>
</evidence>
<dbReference type="InterPro" id="IPR009038">
    <property type="entry name" value="GOLD_dom"/>
</dbReference>
<evidence type="ECO:0000259" key="9">
    <source>
        <dbReference type="SMART" id="SM01190"/>
    </source>
</evidence>
<evidence type="ECO:0000256" key="7">
    <source>
        <dbReference type="SAM" id="Phobius"/>
    </source>
</evidence>
<feature type="domain" description="GOLD" evidence="9">
    <location>
        <begin position="22"/>
        <end position="198"/>
    </location>
</feature>
<feature type="chain" id="PRO_5003004644" description="GOLD domain-containing protein" evidence="8">
    <location>
        <begin position="23"/>
        <end position="203"/>
    </location>
</feature>
<evidence type="ECO:0000256" key="2">
    <source>
        <dbReference type="ARBA" id="ARBA00007104"/>
    </source>
</evidence>
<dbReference type="OrthoDB" id="1929172at2759"/>
<keyword evidence="3 7" id="KW-0812">Transmembrane</keyword>
<keyword evidence="6 7" id="KW-0472">Membrane</keyword>
<keyword evidence="5 7" id="KW-1133">Transmembrane helix</keyword>
<name>C9ZM72_TRYB9</name>
<dbReference type="Proteomes" id="UP000002316">
    <property type="component" value="Chromosome 4"/>
</dbReference>
<sequence length="203" mass="23321">MYALLQLLAILTLLCVHRGVETAVVVVGQREKLCLWDFVPPHTRATFQFYVVETGGKGIKATLHDQNGTELMQWDRASSGDHEVLAKVGATALHACFDNTGPHEASKRVSFHFRFHVDYNSVSDETKLLDPVERLVVTAAKSMRRMQLKQERLQALQYVHKETVDATEKWMMLWSIFQAISLLFVTIFQLYFLKCFLERKSFV</sequence>
<evidence type="ECO:0000313" key="10">
    <source>
        <dbReference type="EMBL" id="CBH10745.1"/>
    </source>
</evidence>
<dbReference type="EMBL" id="FN554967">
    <property type="protein sequence ID" value="CBH10745.1"/>
    <property type="molecule type" value="Genomic_DNA"/>
</dbReference>
<feature type="transmembrane region" description="Helical" evidence="7">
    <location>
        <begin position="170"/>
        <end position="193"/>
    </location>
</feature>
<organism evidence="10 11">
    <name type="scientific">Trypanosoma brucei gambiense (strain MHOM/CI/86/DAL972)</name>
    <dbReference type="NCBI Taxonomy" id="679716"/>
    <lineage>
        <taxon>Eukaryota</taxon>
        <taxon>Discoba</taxon>
        <taxon>Euglenozoa</taxon>
        <taxon>Kinetoplastea</taxon>
        <taxon>Metakinetoplastina</taxon>
        <taxon>Trypanosomatida</taxon>
        <taxon>Trypanosomatidae</taxon>
        <taxon>Trypanosoma</taxon>
    </lineage>
</organism>